<dbReference type="EMBL" id="VJZD01000189">
    <property type="protein sequence ID" value="MPY35982.1"/>
    <property type="molecule type" value="Genomic_DNA"/>
</dbReference>
<proteinExistence type="predicted"/>
<keyword evidence="2" id="KW-1185">Reference proteome</keyword>
<dbReference type="OrthoDB" id="581179at2"/>
<dbReference type="AlphaFoldDB" id="A0A5N8VMJ3"/>
<name>A0A5N8VMJ3_9ACTN</name>
<accession>A0A5N8VMJ3</accession>
<dbReference type="RefSeq" id="WP_152893671.1">
    <property type="nucleotide sequence ID" value="NZ_VJZD01000189.1"/>
</dbReference>
<sequence>MSEPEEFNVSAPWSWNARHFVDRGCPRIGGSEYLLYSDSGATGGLEAACPPYVLTNCLGQPENGRLAPVVAVYLDDHSPVFDVQPMDKTDTEGWLNLSLDDEIACLISLVAGVRLRSGGPVRSFTAEPDDRGSPGFYAHRVPDWTAVAHPIYPTPQQFPVEPLADWMNRYLALGREDAVTLVRAARQFRDALWVADTDPELAWLLLVSAVEVIAGREALKDVAPAELLRQEMPALAGQLLEAGGDTHLEGVAEQLVSIVKATTRFMSCMDKYRPDPPVIRPEEYAQVDWEWAGLKKAIKLVYRYRSERLHAGVPFPQPMCHPPMTSGAALDERPPVRAVAAGNSAWMARDLPMHLHTFGYIVRGCLLNWWRSLPAAAAEPVGADASG</sequence>
<reference evidence="1 2" key="1">
    <citation type="submission" date="2019-07" db="EMBL/GenBank/DDBJ databases">
        <title>New species of Amycolatopsis and Streptomyces.</title>
        <authorList>
            <person name="Duangmal K."/>
            <person name="Teo W.F.A."/>
            <person name="Lipun K."/>
        </authorList>
    </citation>
    <scope>NUCLEOTIDE SEQUENCE [LARGE SCALE GENOMIC DNA]</scope>
    <source>
        <strain evidence="1 2">NBRC 109810</strain>
    </source>
</reference>
<evidence type="ECO:0000313" key="2">
    <source>
        <dbReference type="Proteomes" id="UP000325849"/>
    </source>
</evidence>
<comment type="caution">
    <text evidence="1">The sequence shown here is derived from an EMBL/GenBank/DDBJ whole genome shotgun (WGS) entry which is preliminary data.</text>
</comment>
<protein>
    <submittedName>
        <fullName evidence="1">Uncharacterized protein</fullName>
    </submittedName>
</protein>
<evidence type="ECO:0000313" key="1">
    <source>
        <dbReference type="EMBL" id="MPY35982.1"/>
    </source>
</evidence>
<organism evidence="1 2">
    <name type="scientific">Streptomyces adustus</name>
    <dbReference type="NCBI Taxonomy" id="1609272"/>
    <lineage>
        <taxon>Bacteria</taxon>
        <taxon>Bacillati</taxon>
        <taxon>Actinomycetota</taxon>
        <taxon>Actinomycetes</taxon>
        <taxon>Kitasatosporales</taxon>
        <taxon>Streptomycetaceae</taxon>
        <taxon>Streptomyces</taxon>
    </lineage>
</organism>
<gene>
    <name evidence="1" type="ORF">FNH09_33560</name>
</gene>
<dbReference type="Proteomes" id="UP000325849">
    <property type="component" value="Unassembled WGS sequence"/>
</dbReference>